<name>H5SM89_9BACT</name>
<evidence type="ECO:0000313" key="1">
    <source>
        <dbReference type="EMBL" id="BAL57275.1"/>
    </source>
</evidence>
<protein>
    <submittedName>
        <fullName evidence="1">Uncharacterized protein</fullName>
    </submittedName>
</protein>
<reference evidence="1" key="1">
    <citation type="journal article" date="2005" name="Environ. Microbiol.">
        <title>Genetic and functional properties of uncultivated thermophilic crenarchaeotes from a subsurface gold mine as revealed by analysis of genome fragments.</title>
        <authorList>
            <person name="Nunoura T."/>
            <person name="Hirayama H."/>
            <person name="Takami H."/>
            <person name="Oida H."/>
            <person name="Nishi S."/>
            <person name="Shimamura S."/>
            <person name="Suzuki Y."/>
            <person name="Inagaki F."/>
            <person name="Takai K."/>
            <person name="Nealson K.H."/>
            <person name="Horikoshi K."/>
        </authorList>
    </citation>
    <scope>NUCLEOTIDE SEQUENCE</scope>
</reference>
<reference evidence="1" key="2">
    <citation type="journal article" date="2012" name="PLoS ONE">
        <title>A Deeply Branching Thermophilic Bacterium with an Ancient Acetyl-CoA Pathway Dominates a Subsurface Ecosystem.</title>
        <authorList>
            <person name="Takami H."/>
            <person name="Noguchi H."/>
            <person name="Takaki Y."/>
            <person name="Uchiyama I."/>
            <person name="Toyoda A."/>
            <person name="Nishi S."/>
            <person name="Chee G.-J."/>
            <person name="Arai W."/>
            <person name="Nunoura T."/>
            <person name="Itoh T."/>
            <person name="Hattori M."/>
            <person name="Takai K."/>
        </authorList>
    </citation>
    <scope>NUCLEOTIDE SEQUENCE</scope>
</reference>
<dbReference type="AlphaFoldDB" id="H5SM89"/>
<sequence length="45" mass="5065">YDGTPCGLTCCFSYIHHYGEILSLAKRHIPDKQPGMRLMFGGRGH</sequence>
<dbReference type="EMBL" id="AP011772">
    <property type="protein sequence ID" value="BAL57275.1"/>
    <property type="molecule type" value="Genomic_DNA"/>
</dbReference>
<accession>H5SM89</accession>
<gene>
    <name evidence="1" type="ORF">HGMM_F50B04C01</name>
</gene>
<proteinExistence type="predicted"/>
<organism evidence="1">
    <name type="scientific">uncultured Bacteroidota bacterium</name>
    <dbReference type="NCBI Taxonomy" id="152509"/>
    <lineage>
        <taxon>Bacteria</taxon>
        <taxon>Pseudomonadati</taxon>
        <taxon>Bacteroidota</taxon>
        <taxon>environmental samples</taxon>
    </lineage>
</organism>
<feature type="non-terminal residue" evidence="1">
    <location>
        <position position="1"/>
    </location>
</feature>